<evidence type="ECO:0000313" key="3">
    <source>
        <dbReference type="Proteomes" id="UP000265703"/>
    </source>
</evidence>
<evidence type="ECO:0000313" key="2">
    <source>
        <dbReference type="EMBL" id="RIA84445.1"/>
    </source>
</evidence>
<dbReference type="EMBL" id="QKYT01000492">
    <property type="protein sequence ID" value="RIA84445.1"/>
    <property type="molecule type" value="Genomic_DNA"/>
</dbReference>
<proteinExistence type="predicted"/>
<dbReference type="AlphaFoldDB" id="A0A397SK00"/>
<protein>
    <submittedName>
        <fullName evidence="2">Uncharacterized protein</fullName>
    </submittedName>
</protein>
<reference evidence="2 3" key="1">
    <citation type="submission" date="2018-06" db="EMBL/GenBank/DDBJ databases">
        <title>Comparative genomics reveals the genomic features of Rhizophagus irregularis, R. cerebriforme, R. diaphanum and Gigaspora rosea, and their symbiotic lifestyle signature.</title>
        <authorList>
            <person name="Morin E."/>
            <person name="San Clemente H."/>
            <person name="Chen E.C.H."/>
            <person name="De La Providencia I."/>
            <person name="Hainaut M."/>
            <person name="Kuo A."/>
            <person name="Kohler A."/>
            <person name="Murat C."/>
            <person name="Tang N."/>
            <person name="Roy S."/>
            <person name="Loubradou J."/>
            <person name="Henrissat B."/>
            <person name="Grigoriev I.V."/>
            <person name="Corradi N."/>
            <person name="Roux C."/>
            <person name="Martin F.M."/>
        </authorList>
    </citation>
    <scope>NUCLEOTIDE SEQUENCE [LARGE SCALE GENOMIC DNA]</scope>
    <source>
        <strain evidence="2 3">DAOM 227022</strain>
    </source>
</reference>
<dbReference type="Proteomes" id="UP000265703">
    <property type="component" value="Unassembled WGS sequence"/>
</dbReference>
<evidence type="ECO:0000256" key="1">
    <source>
        <dbReference type="SAM" id="Coils"/>
    </source>
</evidence>
<comment type="caution">
    <text evidence="2">The sequence shown here is derived from an EMBL/GenBank/DDBJ whole genome shotgun (WGS) entry which is preliminary data.</text>
</comment>
<name>A0A397SK00_9GLOM</name>
<gene>
    <name evidence="2" type="ORF">C1645_742320</name>
</gene>
<keyword evidence="3" id="KW-1185">Reference proteome</keyword>
<keyword evidence="1" id="KW-0175">Coiled coil</keyword>
<sequence>MEIVTNYRTEFNQLKTRNASIGKTFETIKRGILDEIFDSDRNDKDEDKDNLIQLFEQKDKVMNTTFILTENVLKLLQRKELLRYRDKVNIFNKEVKKRLGSDTWSEVLSIYNKKIYGGIEFKKDDKYLRELEKVLDKVNMTKVELEALIRMKHTSNDEFHQNEIKTLEEDLESLDVDFPNDLKYVKVPLKKLLLALKIWWAPT</sequence>
<organism evidence="2 3">
    <name type="scientific">Glomus cerebriforme</name>
    <dbReference type="NCBI Taxonomy" id="658196"/>
    <lineage>
        <taxon>Eukaryota</taxon>
        <taxon>Fungi</taxon>
        <taxon>Fungi incertae sedis</taxon>
        <taxon>Mucoromycota</taxon>
        <taxon>Glomeromycotina</taxon>
        <taxon>Glomeromycetes</taxon>
        <taxon>Glomerales</taxon>
        <taxon>Glomeraceae</taxon>
        <taxon>Glomus</taxon>
    </lineage>
</organism>
<feature type="coiled-coil region" evidence="1">
    <location>
        <begin position="128"/>
        <end position="177"/>
    </location>
</feature>
<dbReference type="OrthoDB" id="2402189at2759"/>
<accession>A0A397SK00</accession>